<gene>
    <name evidence="1" type="ORF">ABID19_006102</name>
</gene>
<proteinExistence type="predicted"/>
<organism evidence="1 2">
    <name type="scientific">Mesorhizobium robiniae</name>
    <dbReference type="NCBI Taxonomy" id="559315"/>
    <lineage>
        <taxon>Bacteria</taxon>
        <taxon>Pseudomonadati</taxon>
        <taxon>Pseudomonadota</taxon>
        <taxon>Alphaproteobacteria</taxon>
        <taxon>Hyphomicrobiales</taxon>
        <taxon>Phyllobacteriaceae</taxon>
        <taxon>Mesorhizobium</taxon>
    </lineage>
</organism>
<evidence type="ECO:0000313" key="1">
    <source>
        <dbReference type="EMBL" id="MET3583040.1"/>
    </source>
</evidence>
<evidence type="ECO:0000313" key="2">
    <source>
        <dbReference type="Proteomes" id="UP001549204"/>
    </source>
</evidence>
<sequence length="90" mass="9822">MAKFSDGDRVLITNSYGWGSGGTGTVRAAPDYATSLTGDWIDGVARYEPFFDGEKLVYWVEFDRPLADRSKDGPYDCGSVEESALSLISN</sequence>
<reference evidence="1 2" key="1">
    <citation type="submission" date="2024-06" db="EMBL/GenBank/DDBJ databases">
        <title>Genomic Encyclopedia of Type Strains, Phase IV (KMG-IV): sequencing the most valuable type-strain genomes for metagenomic binning, comparative biology and taxonomic classification.</title>
        <authorList>
            <person name="Goeker M."/>
        </authorList>
    </citation>
    <scope>NUCLEOTIDE SEQUENCE [LARGE SCALE GENOMIC DNA]</scope>
    <source>
        <strain evidence="1 2">DSM 100022</strain>
    </source>
</reference>
<dbReference type="EMBL" id="JBEPMC010000015">
    <property type="protein sequence ID" value="MET3583040.1"/>
    <property type="molecule type" value="Genomic_DNA"/>
</dbReference>
<comment type="caution">
    <text evidence="1">The sequence shown here is derived from an EMBL/GenBank/DDBJ whole genome shotgun (WGS) entry which is preliminary data.</text>
</comment>
<accession>A0ABV2GXM0</accession>
<protein>
    <submittedName>
        <fullName evidence="1">Uncharacterized protein</fullName>
    </submittedName>
</protein>
<dbReference type="Proteomes" id="UP001549204">
    <property type="component" value="Unassembled WGS sequence"/>
</dbReference>
<dbReference type="RefSeq" id="WP_354494212.1">
    <property type="nucleotide sequence ID" value="NZ_JBEPMC010000015.1"/>
</dbReference>
<keyword evidence="2" id="KW-1185">Reference proteome</keyword>
<name>A0ABV2GXM0_9HYPH</name>